<evidence type="ECO:0000313" key="2">
    <source>
        <dbReference type="Proteomes" id="UP000199220"/>
    </source>
</evidence>
<gene>
    <name evidence="1" type="ORF">SAMN04488554_1009</name>
</gene>
<name>A0A1H5EG88_9MICO</name>
<dbReference type="Proteomes" id="UP000199220">
    <property type="component" value="Unassembled WGS sequence"/>
</dbReference>
<proteinExistence type="predicted"/>
<dbReference type="InterPro" id="IPR027417">
    <property type="entry name" value="P-loop_NTPase"/>
</dbReference>
<evidence type="ECO:0000313" key="1">
    <source>
        <dbReference type="EMBL" id="SED90142.1"/>
    </source>
</evidence>
<dbReference type="Gene3D" id="3.40.50.300">
    <property type="entry name" value="P-loop containing nucleotide triphosphate hydrolases"/>
    <property type="match status" value="1"/>
</dbReference>
<dbReference type="STRING" id="648782.SAMN04488554_1009"/>
<reference evidence="2" key="1">
    <citation type="submission" date="2016-10" db="EMBL/GenBank/DDBJ databases">
        <authorList>
            <person name="Varghese N."/>
            <person name="Submissions S."/>
        </authorList>
    </citation>
    <scope>NUCLEOTIDE SEQUENCE [LARGE SCALE GENOMIC DNA]</scope>
    <source>
        <strain evidence="2">DSM 21368</strain>
    </source>
</reference>
<sequence>MVEVSPPVETVRAVATAARTTGPRCGASTVVAIDGPAGSGKTTLAAAVAAELEATTVHMDDLYLGWSGLRDSADRLRREILAKLWLGRVGRYRRYDWHAEELAEEHEVPTDGVLVVEGVGCVRANTRPFFSVIVWVEASDDVRLARGLARDGTAAEPHWRAWMAEEATLFAEAGTAAVADLRVDAFGRLRR</sequence>
<dbReference type="OrthoDB" id="3237545at2"/>
<keyword evidence="2" id="KW-1185">Reference proteome</keyword>
<dbReference type="Pfam" id="PF13238">
    <property type="entry name" value="AAA_18"/>
    <property type="match status" value="1"/>
</dbReference>
<organism evidence="1 2">
    <name type="scientific">Ruania alba</name>
    <dbReference type="NCBI Taxonomy" id="648782"/>
    <lineage>
        <taxon>Bacteria</taxon>
        <taxon>Bacillati</taxon>
        <taxon>Actinomycetota</taxon>
        <taxon>Actinomycetes</taxon>
        <taxon>Micrococcales</taxon>
        <taxon>Ruaniaceae</taxon>
        <taxon>Ruania</taxon>
    </lineage>
</organism>
<dbReference type="EMBL" id="FNTX01000001">
    <property type="protein sequence ID" value="SED90142.1"/>
    <property type="molecule type" value="Genomic_DNA"/>
</dbReference>
<dbReference type="SUPFAM" id="SSF52540">
    <property type="entry name" value="P-loop containing nucleoside triphosphate hydrolases"/>
    <property type="match status" value="1"/>
</dbReference>
<protein>
    <submittedName>
        <fullName evidence="1">AAA domain-containing protein</fullName>
    </submittedName>
</protein>
<accession>A0A1H5EG88</accession>
<dbReference type="AlphaFoldDB" id="A0A1H5EG88"/>